<name>A0A173MED0_9BACT</name>
<dbReference type="Pfam" id="PF13442">
    <property type="entry name" value="Cytochrome_CBB3"/>
    <property type="match status" value="1"/>
</dbReference>
<organism evidence="7 8">
    <name type="scientific">Filimonas lacunae</name>
    <dbReference type="NCBI Taxonomy" id="477680"/>
    <lineage>
        <taxon>Bacteria</taxon>
        <taxon>Pseudomonadati</taxon>
        <taxon>Bacteroidota</taxon>
        <taxon>Chitinophagia</taxon>
        <taxon>Chitinophagales</taxon>
        <taxon>Chitinophagaceae</taxon>
        <taxon>Filimonas</taxon>
    </lineage>
</organism>
<keyword evidence="2 4" id="KW-0479">Metal-binding</keyword>
<dbReference type="Proteomes" id="UP000186917">
    <property type="component" value="Unassembled WGS sequence"/>
</dbReference>
<dbReference type="InterPro" id="IPR036909">
    <property type="entry name" value="Cyt_c-like_dom_sf"/>
</dbReference>
<dbReference type="PROSITE" id="PS51007">
    <property type="entry name" value="CYTC"/>
    <property type="match status" value="1"/>
</dbReference>
<protein>
    <submittedName>
        <fullName evidence="7">Cytochrome C oxidase, cbb3-type, subunit III</fullName>
    </submittedName>
</protein>
<keyword evidence="1 4" id="KW-0349">Heme</keyword>
<keyword evidence="3 4" id="KW-0408">Iron</keyword>
<accession>A0A173MED0</accession>
<dbReference type="GO" id="GO:0009055">
    <property type="term" value="F:electron transfer activity"/>
    <property type="evidence" value="ECO:0007669"/>
    <property type="project" value="InterPro"/>
</dbReference>
<dbReference type="InterPro" id="IPR009056">
    <property type="entry name" value="Cyt_c-like_dom"/>
</dbReference>
<dbReference type="InterPro" id="IPR051459">
    <property type="entry name" value="Cytochrome_c-type_DH"/>
</dbReference>
<feature type="domain" description="Cytochrome c" evidence="6">
    <location>
        <begin position="46"/>
        <end position="132"/>
    </location>
</feature>
<dbReference type="PANTHER" id="PTHR35008">
    <property type="entry name" value="BLL4482 PROTEIN-RELATED"/>
    <property type="match status" value="1"/>
</dbReference>
<dbReference type="Gene3D" id="1.10.760.10">
    <property type="entry name" value="Cytochrome c-like domain"/>
    <property type="match status" value="1"/>
</dbReference>
<evidence type="ECO:0000256" key="4">
    <source>
        <dbReference type="PROSITE-ProRule" id="PRU00433"/>
    </source>
</evidence>
<reference evidence="8" key="1">
    <citation type="submission" date="2017-01" db="EMBL/GenBank/DDBJ databases">
        <authorList>
            <person name="Varghese N."/>
            <person name="Submissions S."/>
        </authorList>
    </citation>
    <scope>NUCLEOTIDE SEQUENCE [LARGE SCALE GENOMIC DNA]</scope>
    <source>
        <strain evidence="8">DSM 21054</strain>
    </source>
</reference>
<dbReference type="SUPFAM" id="SSF46626">
    <property type="entry name" value="Cytochrome c"/>
    <property type="match status" value="1"/>
</dbReference>
<keyword evidence="8" id="KW-1185">Reference proteome</keyword>
<sequence>MKLSILKSSVLLLAVSCIAFAFTVADNWPVPDKAAKTPNPVKATPESIAEGKVLWSKHCQSCHGKAGEGDGSKAAQLKTLPPSFAKAAFQQQSDGAIFYKTSEGRDDMPSFKKKLPEQEDVWNLVNYMRTFKK</sequence>
<dbReference type="AlphaFoldDB" id="A0A173MED0"/>
<evidence type="ECO:0000256" key="5">
    <source>
        <dbReference type="SAM" id="SignalP"/>
    </source>
</evidence>
<dbReference type="STRING" id="477680.SAMN05421788_10822"/>
<gene>
    <name evidence="7" type="ORF">SAMN05421788_10822</name>
</gene>
<feature type="chain" id="PRO_5030022832" evidence="5">
    <location>
        <begin position="22"/>
        <end position="133"/>
    </location>
</feature>
<feature type="signal peptide" evidence="5">
    <location>
        <begin position="1"/>
        <end position="21"/>
    </location>
</feature>
<dbReference type="EMBL" id="FTOR01000008">
    <property type="protein sequence ID" value="SIT28418.1"/>
    <property type="molecule type" value="Genomic_DNA"/>
</dbReference>
<evidence type="ECO:0000313" key="7">
    <source>
        <dbReference type="EMBL" id="SIT28418.1"/>
    </source>
</evidence>
<evidence type="ECO:0000256" key="3">
    <source>
        <dbReference type="ARBA" id="ARBA00023004"/>
    </source>
</evidence>
<evidence type="ECO:0000256" key="2">
    <source>
        <dbReference type="ARBA" id="ARBA00022723"/>
    </source>
</evidence>
<dbReference type="OrthoDB" id="9811395at2"/>
<dbReference type="GO" id="GO:0020037">
    <property type="term" value="F:heme binding"/>
    <property type="evidence" value="ECO:0007669"/>
    <property type="project" value="InterPro"/>
</dbReference>
<dbReference type="PANTHER" id="PTHR35008:SF4">
    <property type="entry name" value="BLL4482 PROTEIN"/>
    <property type="match status" value="1"/>
</dbReference>
<evidence type="ECO:0000313" key="8">
    <source>
        <dbReference type="Proteomes" id="UP000186917"/>
    </source>
</evidence>
<keyword evidence="5" id="KW-0732">Signal</keyword>
<evidence type="ECO:0000259" key="6">
    <source>
        <dbReference type="PROSITE" id="PS51007"/>
    </source>
</evidence>
<evidence type="ECO:0000256" key="1">
    <source>
        <dbReference type="ARBA" id="ARBA00022617"/>
    </source>
</evidence>
<dbReference type="GO" id="GO:0046872">
    <property type="term" value="F:metal ion binding"/>
    <property type="evidence" value="ECO:0007669"/>
    <property type="project" value="UniProtKB-KW"/>
</dbReference>
<proteinExistence type="predicted"/>
<dbReference type="KEGG" id="fln:FLA_1851"/>
<dbReference type="RefSeq" id="WP_076381065.1">
    <property type="nucleotide sequence ID" value="NZ_AP017422.1"/>
</dbReference>